<protein>
    <submittedName>
        <fullName evidence="2">Uncharacterized protein</fullName>
    </submittedName>
</protein>
<dbReference type="Proteomes" id="UP001295684">
    <property type="component" value="Unassembled WGS sequence"/>
</dbReference>
<feature type="region of interest" description="Disordered" evidence="1">
    <location>
        <begin position="66"/>
        <end position="128"/>
    </location>
</feature>
<proteinExistence type="predicted"/>
<dbReference type="AlphaFoldDB" id="A0AAD1UE21"/>
<accession>A0AAD1UE21</accession>
<reference evidence="2" key="1">
    <citation type="submission" date="2023-07" db="EMBL/GenBank/DDBJ databases">
        <authorList>
            <consortium name="AG Swart"/>
            <person name="Singh M."/>
            <person name="Singh A."/>
            <person name="Seah K."/>
            <person name="Emmerich C."/>
        </authorList>
    </citation>
    <scope>NUCLEOTIDE SEQUENCE</scope>
    <source>
        <strain evidence="2">DP1</strain>
    </source>
</reference>
<evidence type="ECO:0000313" key="2">
    <source>
        <dbReference type="EMBL" id="CAI2365094.1"/>
    </source>
</evidence>
<gene>
    <name evidence="2" type="ORF">ECRASSUSDP1_LOCUS6444</name>
</gene>
<feature type="compositionally biased region" description="Polar residues" evidence="1">
    <location>
        <begin position="103"/>
        <end position="117"/>
    </location>
</feature>
<dbReference type="EMBL" id="CAMPGE010006248">
    <property type="protein sequence ID" value="CAI2365094.1"/>
    <property type="molecule type" value="Genomic_DNA"/>
</dbReference>
<name>A0AAD1UE21_EUPCR</name>
<comment type="caution">
    <text evidence="2">The sequence shown here is derived from an EMBL/GenBank/DDBJ whole genome shotgun (WGS) entry which is preliminary data.</text>
</comment>
<sequence length="188" mass="21571">MRVHTYKNDSYPEQSIFNEIRTDGISTRFGTSDPKLDVAYQECEKINMLLLEEKKLQQRRRLMRMDQFNNSSSSSPSKTNKHANEKSQYTTFGEKSHLKRARQQLSQNGSISKTSSPKRGGSGPLNQFSTKKFQNKFLTSNTEIPPPQPFQTSKLGGIKEYYQNQPLARSQLKLILDRMSSQNSLSIK</sequence>
<keyword evidence="3" id="KW-1185">Reference proteome</keyword>
<evidence type="ECO:0000313" key="3">
    <source>
        <dbReference type="Proteomes" id="UP001295684"/>
    </source>
</evidence>
<evidence type="ECO:0000256" key="1">
    <source>
        <dbReference type="SAM" id="MobiDB-lite"/>
    </source>
</evidence>
<organism evidence="2 3">
    <name type="scientific">Euplotes crassus</name>
    <dbReference type="NCBI Taxonomy" id="5936"/>
    <lineage>
        <taxon>Eukaryota</taxon>
        <taxon>Sar</taxon>
        <taxon>Alveolata</taxon>
        <taxon>Ciliophora</taxon>
        <taxon>Intramacronucleata</taxon>
        <taxon>Spirotrichea</taxon>
        <taxon>Hypotrichia</taxon>
        <taxon>Euplotida</taxon>
        <taxon>Euplotidae</taxon>
        <taxon>Moneuplotes</taxon>
    </lineage>
</organism>